<dbReference type="Pfam" id="PF13628">
    <property type="entry name" value="DUF4142"/>
    <property type="match status" value="1"/>
</dbReference>
<evidence type="ECO:0000259" key="2">
    <source>
        <dbReference type="Pfam" id="PF13628"/>
    </source>
</evidence>
<organism evidence="3 4">
    <name type="scientific">Actinoplanes sandaracinus</name>
    <dbReference type="NCBI Taxonomy" id="3045177"/>
    <lineage>
        <taxon>Bacteria</taxon>
        <taxon>Bacillati</taxon>
        <taxon>Actinomycetota</taxon>
        <taxon>Actinomycetes</taxon>
        <taxon>Micromonosporales</taxon>
        <taxon>Micromonosporaceae</taxon>
        <taxon>Actinoplanes</taxon>
    </lineage>
</organism>
<proteinExistence type="predicted"/>
<accession>A0ABT6WPP2</accession>
<dbReference type="InterPro" id="IPR025419">
    <property type="entry name" value="DUF4142"/>
</dbReference>
<comment type="caution">
    <text evidence="3">The sequence shown here is derived from an EMBL/GenBank/DDBJ whole genome shotgun (WGS) entry which is preliminary data.</text>
</comment>
<keyword evidence="4" id="KW-1185">Reference proteome</keyword>
<feature type="chain" id="PRO_5046981046" evidence="1">
    <location>
        <begin position="26"/>
        <end position="174"/>
    </location>
</feature>
<gene>
    <name evidence="3" type="ORF">QLQ12_23625</name>
</gene>
<feature type="signal peptide" evidence="1">
    <location>
        <begin position="1"/>
        <end position="25"/>
    </location>
</feature>
<dbReference type="EMBL" id="JASCTH010000015">
    <property type="protein sequence ID" value="MDI6101615.1"/>
    <property type="molecule type" value="Genomic_DNA"/>
</dbReference>
<dbReference type="InterPro" id="IPR012347">
    <property type="entry name" value="Ferritin-like"/>
</dbReference>
<keyword evidence="1" id="KW-0732">Signal</keyword>
<sequence length="174" mass="18454">MHSYRIAAALGLAGSLALGAVPAQAAPAPTPRDVAFVHAAHQGNLAEIAAGQVAWKKTTDPVVKNLAATFMRNHIHMDAKLYLTARDLGIRLPNSPTAAQQALTERYAAAAAETFDDYYISTQLTAHRHAHKLIKEQLAGGADPAVKDLAEQAVPIIAEHRKLLREAAAQTGGE</sequence>
<evidence type="ECO:0000313" key="3">
    <source>
        <dbReference type="EMBL" id="MDI6101615.1"/>
    </source>
</evidence>
<feature type="domain" description="DUF4142" evidence="2">
    <location>
        <begin position="32"/>
        <end position="163"/>
    </location>
</feature>
<dbReference type="Proteomes" id="UP001241758">
    <property type="component" value="Unassembled WGS sequence"/>
</dbReference>
<protein>
    <submittedName>
        <fullName evidence="3">DUF4142 domain-containing protein</fullName>
    </submittedName>
</protein>
<dbReference type="PANTHER" id="PTHR38593">
    <property type="entry name" value="BLR2558 PROTEIN"/>
    <property type="match status" value="1"/>
</dbReference>
<dbReference type="RefSeq" id="WP_282762542.1">
    <property type="nucleotide sequence ID" value="NZ_JASCTH010000015.1"/>
</dbReference>
<evidence type="ECO:0000256" key="1">
    <source>
        <dbReference type="SAM" id="SignalP"/>
    </source>
</evidence>
<name>A0ABT6WPP2_9ACTN</name>
<reference evidence="3 4" key="1">
    <citation type="submission" date="2023-05" db="EMBL/GenBank/DDBJ databases">
        <title>Actinoplanes sp. NEAU-A12 genome sequencing.</title>
        <authorList>
            <person name="Wang Z.-S."/>
        </authorList>
    </citation>
    <scope>NUCLEOTIDE SEQUENCE [LARGE SCALE GENOMIC DNA]</scope>
    <source>
        <strain evidence="3 4">NEAU-A12</strain>
    </source>
</reference>
<dbReference type="Gene3D" id="1.20.1260.10">
    <property type="match status" value="1"/>
</dbReference>
<dbReference type="PANTHER" id="PTHR38593:SF1">
    <property type="entry name" value="BLR2558 PROTEIN"/>
    <property type="match status" value="1"/>
</dbReference>
<evidence type="ECO:0000313" key="4">
    <source>
        <dbReference type="Proteomes" id="UP001241758"/>
    </source>
</evidence>